<dbReference type="AlphaFoldDB" id="L8JDG2"/>
<reference evidence="1 2" key="1">
    <citation type="submission" date="2012-12" db="EMBL/GenBank/DDBJ databases">
        <title>Genome Assembly of Photobacterium sp. AK15.</title>
        <authorList>
            <person name="Khatri I."/>
            <person name="Vaidya B."/>
            <person name="Srinivas T.N.R."/>
            <person name="Subramanian S."/>
            <person name="Pinnaka A."/>
        </authorList>
    </citation>
    <scope>NUCLEOTIDE SEQUENCE [LARGE SCALE GENOMIC DNA]</scope>
    <source>
        <strain evidence="1 2">AK15</strain>
    </source>
</reference>
<evidence type="ECO:0000313" key="2">
    <source>
        <dbReference type="Proteomes" id="UP000011134"/>
    </source>
</evidence>
<protein>
    <submittedName>
        <fullName evidence="1">Uncharacterized protein</fullName>
    </submittedName>
</protein>
<organism evidence="1 2">
    <name type="scientific">Photobacterium marinum</name>
    <dbReference type="NCBI Taxonomy" id="1056511"/>
    <lineage>
        <taxon>Bacteria</taxon>
        <taxon>Pseudomonadati</taxon>
        <taxon>Pseudomonadota</taxon>
        <taxon>Gammaproteobacteria</taxon>
        <taxon>Vibrionales</taxon>
        <taxon>Vibrionaceae</taxon>
        <taxon>Photobacterium</taxon>
    </lineage>
</organism>
<name>L8JDG2_9GAMM</name>
<evidence type="ECO:0000313" key="1">
    <source>
        <dbReference type="EMBL" id="ELR66886.1"/>
    </source>
</evidence>
<accession>L8JDG2</accession>
<gene>
    <name evidence="1" type="ORF">C942_04585</name>
</gene>
<sequence length="37" mass="4069">MSVTGISISGNQDENSMGFNASNEFICFYYRNNTGAE</sequence>
<dbReference type="EMBL" id="AMZO01000006">
    <property type="protein sequence ID" value="ELR66886.1"/>
    <property type="molecule type" value="Genomic_DNA"/>
</dbReference>
<dbReference type="PATRIC" id="fig|1056511.3.peg.1414"/>
<keyword evidence="2" id="KW-1185">Reference proteome</keyword>
<comment type="caution">
    <text evidence="1">The sequence shown here is derived from an EMBL/GenBank/DDBJ whole genome shotgun (WGS) entry which is preliminary data.</text>
</comment>
<dbReference type="Proteomes" id="UP000011134">
    <property type="component" value="Unassembled WGS sequence"/>
</dbReference>
<proteinExistence type="predicted"/>